<proteinExistence type="predicted"/>
<gene>
    <name evidence="1" type="ORF">CHLRE_16g681050v5</name>
</gene>
<dbReference type="RefSeq" id="XP_042916015.1">
    <property type="nucleotide sequence ID" value="XM_043071422.1"/>
</dbReference>
<dbReference type="AlphaFoldDB" id="A0A2K3CV35"/>
<reference evidence="1 2" key="1">
    <citation type="journal article" date="2007" name="Science">
        <title>The Chlamydomonas genome reveals the evolution of key animal and plant functions.</title>
        <authorList>
            <person name="Merchant S.S."/>
            <person name="Prochnik S.E."/>
            <person name="Vallon O."/>
            <person name="Harris E.H."/>
            <person name="Karpowicz S.J."/>
            <person name="Witman G.B."/>
            <person name="Terry A."/>
            <person name="Salamov A."/>
            <person name="Fritz-Laylin L.K."/>
            <person name="Marechal-Drouard L."/>
            <person name="Marshall W.F."/>
            <person name="Qu L.H."/>
            <person name="Nelson D.R."/>
            <person name="Sanderfoot A.A."/>
            <person name="Spalding M.H."/>
            <person name="Kapitonov V.V."/>
            <person name="Ren Q."/>
            <person name="Ferris P."/>
            <person name="Lindquist E."/>
            <person name="Shapiro H."/>
            <person name="Lucas S.M."/>
            <person name="Grimwood J."/>
            <person name="Schmutz J."/>
            <person name="Cardol P."/>
            <person name="Cerutti H."/>
            <person name="Chanfreau G."/>
            <person name="Chen C.L."/>
            <person name="Cognat V."/>
            <person name="Croft M.T."/>
            <person name="Dent R."/>
            <person name="Dutcher S."/>
            <person name="Fernandez E."/>
            <person name="Fukuzawa H."/>
            <person name="Gonzalez-Ballester D."/>
            <person name="Gonzalez-Halphen D."/>
            <person name="Hallmann A."/>
            <person name="Hanikenne M."/>
            <person name="Hippler M."/>
            <person name="Inwood W."/>
            <person name="Jabbari K."/>
            <person name="Kalanon M."/>
            <person name="Kuras R."/>
            <person name="Lefebvre P.A."/>
            <person name="Lemaire S.D."/>
            <person name="Lobanov A.V."/>
            <person name="Lohr M."/>
            <person name="Manuell A."/>
            <person name="Meier I."/>
            <person name="Mets L."/>
            <person name="Mittag M."/>
            <person name="Mittelmeier T."/>
            <person name="Moroney J.V."/>
            <person name="Moseley J."/>
            <person name="Napoli C."/>
            <person name="Nedelcu A.M."/>
            <person name="Niyogi K."/>
            <person name="Novoselov S.V."/>
            <person name="Paulsen I.T."/>
            <person name="Pazour G."/>
            <person name="Purton S."/>
            <person name="Ral J.P."/>
            <person name="Riano-Pachon D.M."/>
            <person name="Riekhof W."/>
            <person name="Rymarquis L."/>
            <person name="Schroda M."/>
            <person name="Stern D."/>
            <person name="Umen J."/>
            <person name="Willows R."/>
            <person name="Wilson N."/>
            <person name="Zimmer S.L."/>
            <person name="Allmer J."/>
            <person name="Balk J."/>
            <person name="Bisova K."/>
            <person name="Chen C.J."/>
            <person name="Elias M."/>
            <person name="Gendler K."/>
            <person name="Hauser C."/>
            <person name="Lamb M.R."/>
            <person name="Ledford H."/>
            <person name="Long J.C."/>
            <person name="Minagawa J."/>
            <person name="Page M.D."/>
            <person name="Pan J."/>
            <person name="Pootakham W."/>
            <person name="Roje S."/>
            <person name="Rose A."/>
            <person name="Stahlberg E."/>
            <person name="Terauchi A.M."/>
            <person name="Yang P."/>
            <person name="Ball S."/>
            <person name="Bowler C."/>
            <person name="Dieckmann C.L."/>
            <person name="Gladyshev V.N."/>
            <person name="Green P."/>
            <person name="Jorgensen R."/>
            <person name="Mayfield S."/>
            <person name="Mueller-Roeber B."/>
            <person name="Rajamani S."/>
            <person name="Sayre R.T."/>
            <person name="Brokstein P."/>
            <person name="Dubchak I."/>
            <person name="Goodstein D."/>
            <person name="Hornick L."/>
            <person name="Huang Y.W."/>
            <person name="Jhaveri J."/>
            <person name="Luo Y."/>
            <person name="Martinez D."/>
            <person name="Ngau W.C."/>
            <person name="Otillar B."/>
            <person name="Poliakov A."/>
            <person name="Porter A."/>
            <person name="Szajkowski L."/>
            <person name="Werner G."/>
            <person name="Zhou K."/>
            <person name="Grigoriev I.V."/>
            <person name="Rokhsar D.S."/>
            <person name="Grossman A.R."/>
        </authorList>
    </citation>
    <scope>NUCLEOTIDE SEQUENCE [LARGE SCALE GENOMIC DNA]</scope>
    <source>
        <strain evidence="2">CC-503</strain>
    </source>
</reference>
<dbReference type="KEGG" id="cre:CHLRE_16g681050v5"/>
<dbReference type="EMBL" id="CM008977">
    <property type="protein sequence ID" value="PNW72137.1"/>
    <property type="molecule type" value="Genomic_DNA"/>
</dbReference>
<dbReference type="InParanoid" id="A0A2K3CV35"/>
<sequence length="409" mass="42902">MCTGRTGHHGAKALQPANVCNHLRCCGERLAQQGATVLHKDEQLREAVVHVSELCVRAAVAAKLVLAPAGGQLQPAFSMVAALAAMEDSLDPTRPDGLAWPHLLRDPGVAEAALRRVEACLALADTAVLQRPRAELADLGCVIMFHARSVGTKGDSLVSTIDFDWLQRLEDEAVSAGYTLSRSGDSDVTRLARECLLRVMDMACSTQQWTSFLATSNVGIASIADGLPTAAVWAAALGVGAVFDMYNVWHVHLSSAVKLKAHLEELQPAEWQQTRRVVLDQVAKLAAITVRVGGALLARLGMSEACSAGLRAIRRIGAGAAADLAAEPALWDARAAADLVGEQAWGAARAAGHLAAELAAACRGREKVLATVSAIVNSWAEGEGEAREPALQRVGGVAAAADGTQQPHD</sequence>
<keyword evidence="2" id="KW-1185">Reference proteome</keyword>
<dbReference type="Gramene" id="PNW72137">
    <property type="protein sequence ID" value="PNW72137"/>
    <property type="gene ID" value="CHLRE_16g681050v5"/>
</dbReference>
<evidence type="ECO:0000313" key="2">
    <source>
        <dbReference type="Proteomes" id="UP000006906"/>
    </source>
</evidence>
<accession>A0A2K3CV35</accession>
<protein>
    <submittedName>
        <fullName evidence="1">Uncharacterized protein</fullName>
    </submittedName>
</protein>
<name>A0A2K3CV35_CHLRE</name>
<organism evidence="1 2">
    <name type="scientific">Chlamydomonas reinhardtii</name>
    <name type="common">Chlamydomonas smithii</name>
    <dbReference type="NCBI Taxonomy" id="3055"/>
    <lineage>
        <taxon>Eukaryota</taxon>
        <taxon>Viridiplantae</taxon>
        <taxon>Chlorophyta</taxon>
        <taxon>core chlorophytes</taxon>
        <taxon>Chlorophyceae</taxon>
        <taxon>CS clade</taxon>
        <taxon>Chlamydomonadales</taxon>
        <taxon>Chlamydomonadaceae</taxon>
        <taxon>Chlamydomonas</taxon>
    </lineage>
</organism>
<dbReference type="GeneID" id="66056710"/>
<dbReference type="Proteomes" id="UP000006906">
    <property type="component" value="Chromosome 16"/>
</dbReference>
<evidence type="ECO:0000313" key="1">
    <source>
        <dbReference type="EMBL" id="PNW72137.1"/>
    </source>
</evidence>